<reference evidence="10 11" key="1">
    <citation type="submission" date="2015-07" db="EMBL/GenBank/DDBJ databases">
        <title>Whole genome sequence of Herpetosiphon geysericola DSM 7119.</title>
        <authorList>
            <person name="Hemp J."/>
            <person name="Ward L.M."/>
            <person name="Pace L.A."/>
            <person name="Fischer W.W."/>
        </authorList>
    </citation>
    <scope>NUCLEOTIDE SEQUENCE [LARGE SCALE GENOMIC DNA]</scope>
    <source>
        <strain evidence="10 11">DSM 7119</strain>
    </source>
</reference>
<dbReference type="EMBL" id="LGKP01000034">
    <property type="protein sequence ID" value="KPL81719.1"/>
    <property type="molecule type" value="Genomic_DNA"/>
</dbReference>
<dbReference type="Pfam" id="PF00364">
    <property type="entry name" value="Biotin_lipoyl"/>
    <property type="match status" value="1"/>
</dbReference>
<dbReference type="InterPro" id="IPR023213">
    <property type="entry name" value="CAT-like_dom_sf"/>
</dbReference>
<evidence type="ECO:0000256" key="6">
    <source>
        <dbReference type="RuleBase" id="RU003423"/>
    </source>
</evidence>
<evidence type="ECO:0000256" key="4">
    <source>
        <dbReference type="ARBA" id="ARBA00022823"/>
    </source>
</evidence>
<dbReference type="PANTHER" id="PTHR43178:SF5">
    <property type="entry name" value="LIPOAMIDE ACYLTRANSFERASE COMPONENT OF BRANCHED-CHAIN ALPHA-KETO ACID DEHYDROGENASE COMPLEX, MITOCHONDRIAL"/>
    <property type="match status" value="1"/>
</dbReference>
<feature type="compositionally biased region" description="Pro residues" evidence="7">
    <location>
        <begin position="155"/>
        <end position="171"/>
    </location>
</feature>
<protein>
    <recommendedName>
        <fullName evidence="6">Dihydrolipoamide acetyltransferase component of pyruvate dehydrogenase complex</fullName>
        <ecNumber evidence="6">2.3.1.-</ecNumber>
    </recommendedName>
</protein>
<dbReference type="Gene3D" id="2.40.50.100">
    <property type="match status" value="1"/>
</dbReference>
<keyword evidence="3 6" id="KW-0808">Transferase</keyword>
<dbReference type="Gene3D" id="4.10.320.10">
    <property type="entry name" value="E3-binding domain"/>
    <property type="match status" value="1"/>
</dbReference>
<dbReference type="AlphaFoldDB" id="A0A0P6XZ65"/>
<dbReference type="STRING" id="70996.SE18_20770"/>
<dbReference type="GO" id="GO:0016407">
    <property type="term" value="F:acetyltransferase activity"/>
    <property type="evidence" value="ECO:0007669"/>
    <property type="project" value="TreeGrafter"/>
</dbReference>
<dbReference type="Pfam" id="PF00198">
    <property type="entry name" value="2-oxoacid_dh"/>
    <property type="match status" value="1"/>
</dbReference>
<evidence type="ECO:0000256" key="5">
    <source>
        <dbReference type="ARBA" id="ARBA00023315"/>
    </source>
</evidence>
<dbReference type="SUPFAM" id="SSF51230">
    <property type="entry name" value="Single hybrid motif"/>
    <property type="match status" value="1"/>
</dbReference>
<keyword evidence="11" id="KW-1185">Reference proteome</keyword>
<dbReference type="PROSITE" id="PS51826">
    <property type="entry name" value="PSBD"/>
    <property type="match status" value="1"/>
</dbReference>
<dbReference type="Pfam" id="PF02817">
    <property type="entry name" value="E3_binding"/>
    <property type="match status" value="1"/>
</dbReference>
<feature type="domain" description="Lipoyl-binding" evidence="8">
    <location>
        <begin position="2"/>
        <end position="77"/>
    </location>
</feature>
<dbReference type="InterPro" id="IPR036625">
    <property type="entry name" value="E3-bd_dom_sf"/>
</dbReference>
<dbReference type="InterPro" id="IPR001078">
    <property type="entry name" value="2-oxoacid_DH_actylTfrase"/>
</dbReference>
<dbReference type="InterPro" id="IPR011053">
    <property type="entry name" value="Single_hybrid_motif"/>
</dbReference>
<accession>A0A0P6XZ65</accession>
<dbReference type="PROSITE" id="PS50968">
    <property type="entry name" value="BIOTINYL_LIPOYL"/>
    <property type="match status" value="1"/>
</dbReference>
<keyword evidence="4 6" id="KW-0450">Lipoyl</keyword>
<comment type="similarity">
    <text evidence="2 6">Belongs to the 2-oxoacid dehydrogenase family.</text>
</comment>
<dbReference type="FunFam" id="3.30.559.10:FF:000007">
    <property type="entry name" value="Dihydrolipoamide acetyltransferase component of pyruvate dehydrogenase complex"/>
    <property type="match status" value="1"/>
</dbReference>
<evidence type="ECO:0000259" key="9">
    <source>
        <dbReference type="PROSITE" id="PS51826"/>
    </source>
</evidence>
<dbReference type="InterPro" id="IPR004167">
    <property type="entry name" value="PSBD"/>
</dbReference>
<dbReference type="InterPro" id="IPR050743">
    <property type="entry name" value="2-oxoacid_DH_E2_comp"/>
</dbReference>
<dbReference type="PATRIC" id="fig|70996.4.peg.3184"/>
<dbReference type="SUPFAM" id="SSF52777">
    <property type="entry name" value="CoA-dependent acyltransferases"/>
    <property type="match status" value="1"/>
</dbReference>
<dbReference type="GO" id="GO:0031405">
    <property type="term" value="F:lipoic acid binding"/>
    <property type="evidence" value="ECO:0007669"/>
    <property type="project" value="TreeGrafter"/>
</dbReference>
<dbReference type="SUPFAM" id="SSF47005">
    <property type="entry name" value="Peripheral subunit-binding domain of 2-oxo acid dehydrogenase complex"/>
    <property type="match status" value="1"/>
</dbReference>
<sequence length="439" mass="46619">MSVEFKMPKLGESVTEGTVGRWLKQPGDSLELYEPMLEVTTDKVDTEIPAPVNGRLLEIRVNEGDTVPVGTVIAVLEDSSSATVAADAAPVTPAVAAPVSSNNGGSNSFMSPVVARLVSQHNLDIKQIAGTGKDGRVTKQDVERFVAQRDAAKPAPAPMPTPTPSSTPAPMPVIKPSSTPVPMPTITGSLLAKPVAYTPPAAAAPSIEQFAGDELQPLSGMRRAIAEHMVRSKATSPHVTTVMEVDLSTIIAHREQHKADFERQGVKLTFTPYFVQATVAGLRAVPIVNATYTDEGILLHKSVNVGMAVAIPDGLIVPVLHNADEKSLLGLSRTVNDLAERARNRRLSADEVKDGTFTITNHGVSGSLFAMPIINQPQSGILGIGAIQKRPVVVTLNGADAIAIRPMCYLSFTFDHRLIDGATADKFLATVKQQLEQFA</sequence>
<evidence type="ECO:0000256" key="1">
    <source>
        <dbReference type="ARBA" id="ARBA00001938"/>
    </source>
</evidence>
<dbReference type="Gene3D" id="3.30.559.10">
    <property type="entry name" value="Chloramphenicol acetyltransferase-like domain"/>
    <property type="match status" value="1"/>
</dbReference>
<comment type="caution">
    <text evidence="10">The sequence shown here is derived from an EMBL/GenBank/DDBJ whole genome shotgun (WGS) entry which is preliminary data.</text>
</comment>
<evidence type="ECO:0000256" key="3">
    <source>
        <dbReference type="ARBA" id="ARBA00022679"/>
    </source>
</evidence>
<dbReference type="InterPro" id="IPR003016">
    <property type="entry name" value="2-oxoA_DH_lipoyl-BS"/>
</dbReference>
<dbReference type="Proteomes" id="UP000050277">
    <property type="component" value="Unassembled WGS sequence"/>
</dbReference>
<organism evidence="10 11">
    <name type="scientific">Herpetosiphon geysericola</name>
    <dbReference type="NCBI Taxonomy" id="70996"/>
    <lineage>
        <taxon>Bacteria</taxon>
        <taxon>Bacillati</taxon>
        <taxon>Chloroflexota</taxon>
        <taxon>Chloroflexia</taxon>
        <taxon>Herpetosiphonales</taxon>
        <taxon>Herpetosiphonaceae</taxon>
        <taxon>Herpetosiphon</taxon>
    </lineage>
</organism>
<dbReference type="PANTHER" id="PTHR43178">
    <property type="entry name" value="DIHYDROLIPOAMIDE ACETYLTRANSFERASE COMPONENT OF PYRUVATE DEHYDROGENASE COMPLEX"/>
    <property type="match status" value="1"/>
</dbReference>
<keyword evidence="5 6" id="KW-0012">Acyltransferase</keyword>
<evidence type="ECO:0000259" key="8">
    <source>
        <dbReference type="PROSITE" id="PS50968"/>
    </source>
</evidence>
<dbReference type="CDD" id="cd06849">
    <property type="entry name" value="lipoyl_domain"/>
    <property type="match status" value="1"/>
</dbReference>
<comment type="cofactor">
    <cofactor evidence="1 6">
        <name>(R)-lipoate</name>
        <dbReference type="ChEBI" id="CHEBI:83088"/>
    </cofactor>
</comment>
<dbReference type="RefSeq" id="WP_054536384.1">
    <property type="nucleotide sequence ID" value="NZ_LGKP01000034.1"/>
</dbReference>
<gene>
    <name evidence="10" type="ORF">SE18_20770</name>
</gene>
<feature type="region of interest" description="Disordered" evidence="7">
    <location>
        <begin position="149"/>
        <end position="171"/>
    </location>
</feature>
<dbReference type="GO" id="GO:0005737">
    <property type="term" value="C:cytoplasm"/>
    <property type="evidence" value="ECO:0007669"/>
    <property type="project" value="TreeGrafter"/>
</dbReference>
<evidence type="ECO:0000256" key="2">
    <source>
        <dbReference type="ARBA" id="ARBA00007317"/>
    </source>
</evidence>
<proteinExistence type="inferred from homology"/>
<dbReference type="InterPro" id="IPR000089">
    <property type="entry name" value="Biotin_lipoyl"/>
</dbReference>
<evidence type="ECO:0000313" key="11">
    <source>
        <dbReference type="Proteomes" id="UP000050277"/>
    </source>
</evidence>
<dbReference type="OrthoDB" id="9805770at2"/>
<evidence type="ECO:0000256" key="7">
    <source>
        <dbReference type="SAM" id="MobiDB-lite"/>
    </source>
</evidence>
<name>A0A0P6XZ65_9CHLR</name>
<feature type="domain" description="Peripheral subunit-binding (PSBD)" evidence="9">
    <location>
        <begin position="109"/>
        <end position="146"/>
    </location>
</feature>
<evidence type="ECO:0000313" key="10">
    <source>
        <dbReference type="EMBL" id="KPL81719.1"/>
    </source>
</evidence>
<dbReference type="EC" id="2.3.1.-" evidence="6"/>
<dbReference type="PROSITE" id="PS00189">
    <property type="entry name" value="LIPOYL"/>
    <property type="match status" value="1"/>
</dbReference>